<evidence type="ECO:0000259" key="8">
    <source>
        <dbReference type="Pfam" id="PF03775"/>
    </source>
</evidence>
<evidence type="ECO:0000313" key="10">
    <source>
        <dbReference type="EMBL" id="MCU5782574.1"/>
    </source>
</evidence>
<dbReference type="HAMAP" id="MF_00267">
    <property type="entry name" value="MinC"/>
    <property type="match status" value="1"/>
</dbReference>
<evidence type="ECO:0000313" key="11">
    <source>
        <dbReference type="Proteomes" id="UP001064106"/>
    </source>
</evidence>
<evidence type="ECO:0000256" key="3">
    <source>
        <dbReference type="ARBA" id="ARBA00023210"/>
    </source>
</evidence>
<keyword evidence="11" id="KW-1185">Reference proteome</keyword>
<feature type="region of interest" description="Disordered" evidence="7">
    <location>
        <begin position="112"/>
        <end position="132"/>
    </location>
</feature>
<evidence type="ECO:0000256" key="5">
    <source>
        <dbReference type="ARBA" id="ARBA00025606"/>
    </source>
</evidence>
<evidence type="ECO:0000256" key="7">
    <source>
        <dbReference type="SAM" id="MobiDB-lite"/>
    </source>
</evidence>
<dbReference type="InterPro" id="IPR016098">
    <property type="entry name" value="CAP/MinC_C"/>
</dbReference>
<dbReference type="InterPro" id="IPR005526">
    <property type="entry name" value="Septum_form_inhib_MinC_C"/>
</dbReference>
<dbReference type="Gene3D" id="3.30.70.260">
    <property type="match status" value="1"/>
</dbReference>
<comment type="subunit">
    <text evidence="6">Interacts with MinD and FtsZ.</text>
</comment>
<feature type="domain" description="Septum formation inhibitor MinC N-terminal" evidence="9">
    <location>
        <begin position="11"/>
        <end position="82"/>
    </location>
</feature>
<dbReference type="Pfam" id="PF05209">
    <property type="entry name" value="MinC_N"/>
    <property type="match status" value="1"/>
</dbReference>
<dbReference type="InterPro" id="IPR013033">
    <property type="entry name" value="MinC"/>
</dbReference>
<proteinExistence type="inferred from homology"/>
<dbReference type="RefSeq" id="WP_262460240.1">
    <property type="nucleotide sequence ID" value="NZ_ARXS01000009.1"/>
</dbReference>
<feature type="domain" description="Septum formation inhibitor MinC C-terminal" evidence="8">
    <location>
        <begin position="137"/>
        <end position="235"/>
    </location>
</feature>
<dbReference type="NCBIfam" id="TIGR01222">
    <property type="entry name" value="minC"/>
    <property type="match status" value="1"/>
</dbReference>
<reference evidence="10" key="1">
    <citation type="submission" date="2012-09" db="EMBL/GenBank/DDBJ databases">
        <title>Genome Sequence of alkane-degrading Bacterium Alcanivorax balearicus MACL04.</title>
        <authorList>
            <person name="Lai Q."/>
            <person name="Shao Z."/>
        </authorList>
    </citation>
    <scope>NUCLEOTIDE SEQUENCE</scope>
    <source>
        <strain evidence="10">MACL04</strain>
    </source>
</reference>
<keyword evidence="3 6" id="KW-0717">Septation</keyword>
<evidence type="ECO:0000256" key="1">
    <source>
        <dbReference type="ARBA" id="ARBA00006291"/>
    </source>
</evidence>
<comment type="similarity">
    <text evidence="1 6">Belongs to the MinC family.</text>
</comment>
<keyword evidence="2 6" id="KW-0132">Cell division</keyword>
<keyword evidence="4 6" id="KW-0131">Cell cycle</keyword>
<evidence type="ECO:0000256" key="4">
    <source>
        <dbReference type="ARBA" id="ARBA00023306"/>
    </source>
</evidence>
<name>A0ABT2QYH7_9GAMM</name>
<dbReference type="SUPFAM" id="SSF63848">
    <property type="entry name" value="Cell-division inhibitor MinC, C-terminal domain"/>
    <property type="match status" value="1"/>
</dbReference>
<dbReference type="Gene3D" id="2.160.20.70">
    <property type="match status" value="1"/>
</dbReference>
<accession>A0ABT2QYH7</accession>
<dbReference type="PANTHER" id="PTHR34108">
    <property type="entry name" value="SEPTUM SITE-DETERMINING PROTEIN MINC"/>
    <property type="match status" value="1"/>
</dbReference>
<comment type="function">
    <text evidence="5 6">Cell division inhibitor that blocks the formation of polar Z ring septums. Rapidly oscillates between the poles of the cell to destabilize FtsZ filaments that have formed before they mature into polar Z rings. Prevents FtsZ polymerization.</text>
</comment>
<gene>
    <name evidence="6" type="primary">minC</name>
    <name evidence="10" type="ORF">MA04_01874</name>
</gene>
<dbReference type="InterPro" id="IPR007874">
    <property type="entry name" value="MinC_N"/>
</dbReference>
<organism evidence="10 11">
    <name type="scientific">Alloalcanivorax balearicus MACL04</name>
    <dbReference type="NCBI Taxonomy" id="1177182"/>
    <lineage>
        <taxon>Bacteria</taxon>
        <taxon>Pseudomonadati</taxon>
        <taxon>Pseudomonadota</taxon>
        <taxon>Gammaproteobacteria</taxon>
        <taxon>Oceanospirillales</taxon>
        <taxon>Alcanivoracaceae</taxon>
        <taxon>Alloalcanivorax</taxon>
    </lineage>
</organism>
<protein>
    <recommendedName>
        <fullName evidence="6">Probable septum site-determining protein MinC</fullName>
    </recommendedName>
</protein>
<dbReference type="PANTHER" id="PTHR34108:SF1">
    <property type="entry name" value="SEPTUM SITE-DETERMINING PROTEIN MINC"/>
    <property type="match status" value="1"/>
</dbReference>
<dbReference type="EMBL" id="ARXS01000009">
    <property type="protein sequence ID" value="MCU5782574.1"/>
    <property type="molecule type" value="Genomic_DNA"/>
</dbReference>
<comment type="caution">
    <text evidence="10">The sequence shown here is derived from an EMBL/GenBank/DDBJ whole genome shotgun (WGS) entry which is preliminary data.</text>
</comment>
<evidence type="ECO:0000259" key="9">
    <source>
        <dbReference type="Pfam" id="PF05209"/>
    </source>
</evidence>
<dbReference type="Proteomes" id="UP001064106">
    <property type="component" value="Unassembled WGS sequence"/>
</dbReference>
<evidence type="ECO:0000256" key="2">
    <source>
        <dbReference type="ARBA" id="ARBA00022618"/>
    </source>
</evidence>
<dbReference type="InterPro" id="IPR036145">
    <property type="entry name" value="MinC_C_sf"/>
</dbReference>
<evidence type="ECO:0000256" key="6">
    <source>
        <dbReference type="HAMAP-Rule" id="MF_00267"/>
    </source>
</evidence>
<dbReference type="Pfam" id="PF03775">
    <property type="entry name" value="MinC_C"/>
    <property type="match status" value="1"/>
</dbReference>
<sequence>MTVSIEEKASFEFKGRMLMATVLYLKDLDSRSLHQQISQRLEDAAQWLLDAPVVVDVAHPEEASQVELLTAVDTLRGLGVNLVALARHPELDDQVAAMLGLGSINLANGRDVARSEPPARTGNSKAAPAAAAEDTLVVEQPVRSGQQVYARGDLIVLAPVSTGAELLAEGNIHIYSTLRGRALAGVRGNEAARIFCQDLDAELVSIAGHYRVAEDLPDAYRRKPVQMSLDGDAMSFADLMGKS</sequence>